<dbReference type="InterPro" id="IPR029063">
    <property type="entry name" value="SAM-dependent_MTases_sf"/>
</dbReference>
<dbReference type="Pfam" id="PF05050">
    <property type="entry name" value="Methyltransf_21"/>
    <property type="match status" value="1"/>
</dbReference>
<evidence type="ECO:0000313" key="2">
    <source>
        <dbReference type="EMBL" id="MBO0347852.1"/>
    </source>
</evidence>
<evidence type="ECO:0000259" key="1">
    <source>
        <dbReference type="Pfam" id="PF05050"/>
    </source>
</evidence>
<dbReference type="GO" id="GO:0032259">
    <property type="term" value="P:methylation"/>
    <property type="evidence" value="ECO:0007669"/>
    <property type="project" value="UniProtKB-KW"/>
</dbReference>
<proteinExistence type="predicted"/>
<dbReference type="EMBL" id="JAFLQW010000046">
    <property type="protein sequence ID" value="MBO0347852.1"/>
    <property type="molecule type" value="Genomic_DNA"/>
</dbReference>
<sequence>MKKLLKLIYKNLPFKKEIFSVVKLIGTPPASIYKHLHFQGKFKINIENLYFWMNHYGFLIENEIFWNGLQGRYEKVSLDCWINLSKISHVILDVGANTGLYSLVSKTVNPAAEVYAFEPVHRVFTKLQENCELNQYKINCCQLALSNYDGKGIIYDTPTDHVYSVTVNKNLLANDSSVIETKIITCKLASFIKDRKIPHIDLIKIDVETHEAEVLEGFEEYLQLMKPSILLEILNLEIGEKVEKIVENKGYLYFKIDEINSPEKVDFIMPNSLINSTNHDSYGNYLLCTKEIAKQLKLIND</sequence>
<dbReference type="SUPFAM" id="SSF53335">
    <property type="entry name" value="S-adenosyl-L-methionine-dependent methyltransferases"/>
    <property type="match status" value="1"/>
</dbReference>
<dbReference type="InterPro" id="IPR006342">
    <property type="entry name" value="FkbM_mtfrase"/>
</dbReference>
<dbReference type="PANTHER" id="PTHR34203">
    <property type="entry name" value="METHYLTRANSFERASE, FKBM FAMILY PROTEIN"/>
    <property type="match status" value="1"/>
</dbReference>
<protein>
    <submittedName>
        <fullName evidence="2">FkbM family methyltransferase</fullName>
    </submittedName>
</protein>
<keyword evidence="2" id="KW-0808">Transferase</keyword>
<keyword evidence="2" id="KW-0489">Methyltransferase</keyword>
<dbReference type="InterPro" id="IPR052514">
    <property type="entry name" value="SAM-dependent_MTase"/>
</dbReference>
<name>A0ABS3FLS2_9CYAN</name>
<gene>
    <name evidence="2" type="ORF">J0895_01755</name>
</gene>
<evidence type="ECO:0000313" key="3">
    <source>
        <dbReference type="Proteomes" id="UP000664844"/>
    </source>
</evidence>
<dbReference type="Proteomes" id="UP000664844">
    <property type="component" value="Unassembled WGS sequence"/>
</dbReference>
<feature type="domain" description="Methyltransferase FkbM" evidence="1">
    <location>
        <begin position="93"/>
        <end position="252"/>
    </location>
</feature>
<organism evidence="2 3">
    <name type="scientific">Phormidium pseudopriestleyi FRX01</name>
    <dbReference type="NCBI Taxonomy" id="1759528"/>
    <lineage>
        <taxon>Bacteria</taxon>
        <taxon>Bacillati</taxon>
        <taxon>Cyanobacteriota</taxon>
        <taxon>Cyanophyceae</taxon>
        <taxon>Oscillatoriophycideae</taxon>
        <taxon>Oscillatoriales</taxon>
        <taxon>Oscillatoriaceae</taxon>
        <taxon>Phormidium</taxon>
    </lineage>
</organism>
<dbReference type="RefSeq" id="WP_207086429.1">
    <property type="nucleotide sequence ID" value="NZ_JAFLQW010000046.1"/>
</dbReference>
<accession>A0ABS3FLS2</accession>
<dbReference type="NCBIfam" id="TIGR01444">
    <property type="entry name" value="fkbM_fam"/>
    <property type="match status" value="1"/>
</dbReference>
<dbReference type="PANTHER" id="PTHR34203:SF15">
    <property type="entry name" value="SLL1173 PROTEIN"/>
    <property type="match status" value="1"/>
</dbReference>
<dbReference type="GO" id="GO:0008168">
    <property type="term" value="F:methyltransferase activity"/>
    <property type="evidence" value="ECO:0007669"/>
    <property type="project" value="UniProtKB-KW"/>
</dbReference>
<comment type="caution">
    <text evidence="2">The sequence shown here is derived from an EMBL/GenBank/DDBJ whole genome shotgun (WGS) entry which is preliminary data.</text>
</comment>
<keyword evidence="3" id="KW-1185">Reference proteome</keyword>
<reference evidence="2 3" key="1">
    <citation type="submission" date="2021-03" db="EMBL/GenBank/DDBJ databases">
        <title>Metabolic Capacity of the Antarctic Cyanobacterium Phormidium pseudopriestleyi that Sustains Oxygenic Photosynthesis in the Presence of Hydrogen Sulfide.</title>
        <authorList>
            <person name="Lumian J.E."/>
            <person name="Jungblut A.D."/>
            <person name="Dillon M.L."/>
            <person name="Hawes I."/>
            <person name="Doran P.T."/>
            <person name="Mackey T.J."/>
            <person name="Dick G.J."/>
            <person name="Grettenberger C.L."/>
            <person name="Sumner D.Y."/>
        </authorList>
    </citation>
    <scope>NUCLEOTIDE SEQUENCE [LARGE SCALE GENOMIC DNA]</scope>
    <source>
        <strain evidence="2 3">FRX01</strain>
    </source>
</reference>
<dbReference type="Gene3D" id="3.40.50.150">
    <property type="entry name" value="Vaccinia Virus protein VP39"/>
    <property type="match status" value="1"/>
</dbReference>